<accession>S3DGR1</accession>
<organism evidence="3 4">
    <name type="scientific">Glarea lozoyensis (strain ATCC 20868 / MF5171)</name>
    <dbReference type="NCBI Taxonomy" id="1116229"/>
    <lineage>
        <taxon>Eukaryota</taxon>
        <taxon>Fungi</taxon>
        <taxon>Dikarya</taxon>
        <taxon>Ascomycota</taxon>
        <taxon>Pezizomycotina</taxon>
        <taxon>Leotiomycetes</taxon>
        <taxon>Helotiales</taxon>
        <taxon>Helotiaceae</taxon>
        <taxon>Glarea</taxon>
    </lineage>
</organism>
<evidence type="ECO:0000256" key="1">
    <source>
        <dbReference type="ARBA" id="ARBA00035112"/>
    </source>
</evidence>
<dbReference type="InterPro" id="IPR021765">
    <property type="entry name" value="UstYa-like"/>
</dbReference>
<name>S3DGR1_GLAL2</name>
<dbReference type="HOGENOM" id="CLU_1138688_0_0_1"/>
<gene>
    <name evidence="3" type="ORF">GLAREA_12529</name>
</gene>
<evidence type="ECO:0000256" key="2">
    <source>
        <dbReference type="SAM" id="Phobius"/>
    </source>
</evidence>
<keyword evidence="2" id="KW-0472">Membrane</keyword>
<feature type="transmembrane region" description="Helical" evidence="2">
    <location>
        <begin position="41"/>
        <end position="63"/>
    </location>
</feature>
<dbReference type="PANTHER" id="PTHR33365">
    <property type="entry name" value="YALI0B05434P"/>
    <property type="match status" value="1"/>
</dbReference>
<dbReference type="OMA" id="PWDETHM"/>
<dbReference type="EMBL" id="KE145362">
    <property type="protein sequence ID" value="EPE31226.1"/>
    <property type="molecule type" value="Genomic_DNA"/>
</dbReference>
<evidence type="ECO:0000313" key="3">
    <source>
        <dbReference type="EMBL" id="EPE31226.1"/>
    </source>
</evidence>
<protein>
    <submittedName>
        <fullName evidence="3">Uncharacterized protein</fullName>
    </submittedName>
</protein>
<comment type="similarity">
    <text evidence="1">Belongs to the ustYa family.</text>
</comment>
<dbReference type="Proteomes" id="UP000016922">
    <property type="component" value="Unassembled WGS sequence"/>
</dbReference>
<dbReference type="OrthoDB" id="3687641at2759"/>
<dbReference type="GO" id="GO:0043386">
    <property type="term" value="P:mycotoxin biosynthetic process"/>
    <property type="evidence" value="ECO:0007669"/>
    <property type="project" value="InterPro"/>
</dbReference>
<dbReference type="RefSeq" id="XP_008081501.1">
    <property type="nucleotide sequence ID" value="XM_008083310.1"/>
</dbReference>
<reference evidence="3 4" key="1">
    <citation type="journal article" date="2013" name="BMC Genomics">
        <title>Genomics-driven discovery of the pneumocandin biosynthetic gene cluster in the fungus Glarea lozoyensis.</title>
        <authorList>
            <person name="Chen L."/>
            <person name="Yue Q."/>
            <person name="Zhang X."/>
            <person name="Xiang M."/>
            <person name="Wang C."/>
            <person name="Li S."/>
            <person name="Che Y."/>
            <person name="Ortiz-Lopez F.J."/>
            <person name="Bills G.F."/>
            <person name="Liu X."/>
            <person name="An Z."/>
        </authorList>
    </citation>
    <scope>NUCLEOTIDE SEQUENCE [LARGE SCALE GENOMIC DNA]</scope>
    <source>
        <strain evidence="4">ATCC 20868 / MF5171</strain>
    </source>
</reference>
<dbReference type="eggNOG" id="ENOG502T8GX">
    <property type="taxonomic scope" value="Eukaryota"/>
</dbReference>
<dbReference type="AlphaFoldDB" id="S3DGR1"/>
<dbReference type="PANTHER" id="PTHR33365:SF6">
    <property type="entry name" value="OXIDASE USTYA"/>
    <property type="match status" value="1"/>
</dbReference>
<proteinExistence type="inferred from homology"/>
<dbReference type="Pfam" id="PF11807">
    <property type="entry name" value="UstYa"/>
    <property type="match status" value="1"/>
</dbReference>
<sequence length="254" mass="29274">MSLPKKFTYEPLESHDDASDALPSYQPILEPYESRRRWSSIVMIWFVIQASNIILLSGGYALLQFTRSKSNGLDLDRYFELAEYNTTKYFMGNTDLVAHSPVAEQFWDRIQDSGGVVSIDTVWAAQHFAPSKPSPQNPDESIYQVDVFHTIHCLYRIRNRLLANTSLQPEIDTDGHTLHCIDWIREQVMCHSDISLRATDDFITFGDLSHGHQCRDHDALVNWIAKYQWEGHKDYLEMHHGTMFKHAMAASPVL</sequence>
<keyword evidence="4" id="KW-1185">Reference proteome</keyword>
<dbReference type="GeneID" id="19471569"/>
<evidence type="ECO:0000313" key="4">
    <source>
        <dbReference type="Proteomes" id="UP000016922"/>
    </source>
</evidence>
<dbReference type="KEGG" id="glz:GLAREA_12529"/>
<keyword evidence="2" id="KW-0812">Transmembrane</keyword>
<keyword evidence="2" id="KW-1133">Transmembrane helix</keyword>